<comment type="caution">
    <text evidence="1">The sequence shown here is derived from an EMBL/GenBank/DDBJ whole genome shotgun (WGS) entry which is preliminary data.</text>
</comment>
<organism evidence="1 3">
    <name type="scientific">Araneus ventricosus</name>
    <name type="common">Orbweaver spider</name>
    <name type="synonym">Epeira ventricosa</name>
    <dbReference type="NCBI Taxonomy" id="182803"/>
    <lineage>
        <taxon>Eukaryota</taxon>
        <taxon>Metazoa</taxon>
        <taxon>Ecdysozoa</taxon>
        <taxon>Arthropoda</taxon>
        <taxon>Chelicerata</taxon>
        <taxon>Arachnida</taxon>
        <taxon>Araneae</taxon>
        <taxon>Araneomorphae</taxon>
        <taxon>Entelegynae</taxon>
        <taxon>Araneoidea</taxon>
        <taxon>Araneidae</taxon>
        <taxon>Araneus</taxon>
    </lineage>
</organism>
<gene>
    <name evidence="1" type="ORF">AVEN_260243_1</name>
    <name evidence="2" type="ORF">AVEN_274392_1</name>
</gene>
<sequence>MYKSVEHAITCVDIPFSNLCTLETITNLGHPKFPYARDPPPHIYAMTMTTSTDSPIGFRVYKDGRDVSTPVTFQHLCPGSPNEVVRYREWLISKHFMVKLSITPLQFSSGFFY</sequence>
<evidence type="ECO:0000313" key="1">
    <source>
        <dbReference type="EMBL" id="GBM21579.1"/>
    </source>
</evidence>
<proteinExistence type="predicted"/>
<keyword evidence="3" id="KW-1185">Reference proteome</keyword>
<dbReference type="AlphaFoldDB" id="A0A4Y2DZT8"/>
<dbReference type="EMBL" id="BGPR01168307">
    <property type="protein sequence ID" value="GBM21596.1"/>
    <property type="molecule type" value="Genomic_DNA"/>
</dbReference>
<evidence type="ECO:0000313" key="2">
    <source>
        <dbReference type="EMBL" id="GBM21596.1"/>
    </source>
</evidence>
<dbReference type="EMBL" id="BGPR01168302">
    <property type="protein sequence ID" value="GBM21579.1"/>
    <property type="molecule type" value="Genomic_DNA"/>
</dbReference>
<name>A0A4Y2DZT8_ARAVE</name>
<reference evidence="1 3" key="1">
    <citation type="journal article" date="2019" name="Sci. Rep.">
        <title>Orb-weaving spider Araneus ventricosus genome elucidates the spidroin gene catalogue.</title>
        <authorList>
            <person name="Kono N."/>
            <person name="Nakamura H."/>
            <person name="Ohtoshi R."/>
            <person name="Moran D.A.P."/>
            <person name="Shinohara A."/>
            <person name="Yoshida Y."/>
            <person name="Fujiwara M."/>
            <person name="Mori M."/>
            <person name="Tomita M."/>
            <person name="Arakawa K."/>
        </authorList>
    </citation>
    <scope>NUCLEOTIDE SEQUENCE [LARGE SCALE GENOMIC DNA]</scope>
</reference>
<dbReference type="Proteomes" id="UP000499080">
    <property type="component" value="Unassembled WGS sequence"/>
</dbReference>
<protein>
    <submittedName>
        <fullName evidence="1">Uncharacterized protein</fullName>
    </submittedName>
</protein>
<accession>A0A4Y2DZT8</accession>
<evidence type="ECO:0000313" key="3">
    <source>
        <dbReference type="Proteomes" id="UP000499080"/>
    </source>
</evidence>